<dbReference type="EMBL" id="MU970063">
    <property type="protein sequence ID" value="KAK9323287.1"/>
    <property type="molecule type" value="Genomic_DNA"/>
</dbReference>
<evidence type="ECO:0000313" key="1">
    <source>
        <dbReference type="EMBL" id="KAK9323287.1"/>
    </source>
</evidence>
<organism evidence="1 2">
    <name type="scientific">Lipomyces orientalis</name>
    <dbReference type="NCBI Taxonomy" id="1233043"/>
    <lineage>
        <taxon>Eukaryota</taxon>
        <taxon>Fungi</taxon>
        <taxon>Dikarya</taxon>
        <taxon>Ascomycota</taxon>
        <taxon>Saccharomycotina</taxon>
        <taxon>Lipomycetes</taxon>
        <taxon>Lipomycetales</taxon>
        <taxon>Lipomycetaceae</taxon>
        <taxon>Lipomyces</taxon>
    </lineage>
</organism>
<sequence>MTSKARVILGCMTFGPAHTATARITSLEDTKVIFKYFKDHGYNEIDTARVYTDGEQEAWTAAAGYNSDYGFSIATKCYPNQAGMHSASELPTYLNKSLSELKTDSVDIFYLHAPDRSVPFLETLQTVDKLYKEGKFKIFGISNYTAYEVAELVTLARDHGLVQPTLYQARYNAVTRNIEDELIPALRHYGLDIVIYNPLAGGLFSGKYNKLTGVPDTGRFSAKSQQGEMYRSRYFKDVYWDALDLIQPIAEKHSLTMLEIALRWMVHHSQLKLGPANGLTGDGIIIGVSSLNQMEDDLNGIEKGPLPQEVIESLDRAWKIVKSDVTPYWHGELVYKY</sequence>
<accession>A0ACC3TRL3</accession>
<protein>
    <submittedName>
        <fullName evidence="1">NADP-dependent oxidoreductase domain-containing protein</fullName>
    </submittedName>
</protein>
<proteinExistence type="predicted"/>
<reference evidence="2" key="1">
    <citation type="journal article" date="2024" name="Front. Bioeng. Biotechnol.">
        <title>Genome-scale model development and genomic sequencing of the oleaginous clade Lipomyces.</title>
        <authorList>
            <person name="Czajka J.J."/>
            <person name="Han Y."/>
            <person name="Kim J."/>
            <person name="Mondo S.J."/>
            <person name="Hofstad B.A."/>
            <person name="Robles A."/>
            <person name="Haridas S."/>
            <person name="Riley R."/>
            <person name="LaButti K."/>
            <person name="Pangilinan J."/>
            <person name="Andreopoulos W."/>
            <person name="Lipzen A."/>
            <person name="Yan J."/>
            <person name="Wang M."/>
            <person name="Ng V."/>
            <person name="Grigoriev I.V."/>
            <person name="Spatafora J.W."/>
            <person name="Magnuson J.K."/>
            <person name="Baker S.E."/>
            <person name="Pomraning K.R."/>
        </authorList>
    </citation>
    <scope>NUCLEOTIDE SEQUENCE [LARGE SCALE GENOMIC DNA]</scope>
    <source>
        <strain evidence="2">CBS 10300</strain>
    </source>
</reference>
<comment type="caution">
    <text evidence="1">The sequence shown here is derived from an EMBL/GenBank/DDBJ whole genome shotgun (WGS) entry which is preliminary data.</text>
</comment>
<name>A0ACC3TRL3_9ASCO</name>
<keyword evidence="2" id="KW-1185">Reference proteome</keyword>
<evidence type="ECO:0000313" key="2">
    <source>
        <dbReference type="Proteomes" id="UP001489719"/>
    </source>
</evidence>
<gene>
    <name evidence="1" type="ORF">V1517DRAFT_373055</name>
</gene>
<dbReference type="Proteomes" id="UP001489719">
    <property type="component" value="Unassembled WGS sequence"/>
</dbReference>